<dbReference type="EMBL" id="CP159204">
    <property type="protein sequence ID" value="XCF16622.1"/>
    <property type="molecule type" value="Genomic_DNA"/>
</dbReference>
<reference evidence="1" key="1">
    <citation type="submission" date="2024-06" db="EMBL/GenBank/DDBJ databases">
        <title>Genome Sequence of an extremely halophilic archaeon isolated from Permian era halite, Salado Formation, Carlsbad, New Mexico: Halobacterium sp. strain NMX12-1.</title>
        <authorList>
            <person name="Sotoa L."/>
            <person name="DasSarma P."/>
            <person name="Anton B.P."/>
            <person name="Vincze T."/>
            <person name="Verma I."/>
            <person name="Eralp B."/>
            <person name="Powers D.W."/>
            <person name="Dozier B.L."/>
            <person name="Roberts R.J."/>
            <person name="DasSarma S."/>
        </authorList>
    </citation>
    <scope>NUCLEOTIDE SEQUENCE</scope>
    <source>
        <strain evidence="1">NMX12-1</strain>
    </source>
</reference>
<name>A0AAU8CD80_9EURY</name>
<dbReference type="AlphaFoldDB" id="A0AAU8CD80"/>
<evidence type="ECO:0000313" key="1">
    <source>
        <dbReference type="EMBL" id="XCF16622.1"/>
    </source>
</evidence>
<sequence>MKPRFQFPGTVEDVSMQFFGRFTWKDVLRLALPIATAAALTDAYIYLVPGLLHGTILYTVRPFSQPLDHHIIHSIRFLAGRYL</sequence>
<proteinExistence type="predicted"/>
<dbReference type="KEGG" id="hanx:ABSL23_15460"/>
<accession>A0AAU8CD80</accession>
<gene>
    <name evidence="1" type="ORF">ABSL23_15460</name>
</gene>
<organism evidence="1">
    <name type="scientific">Halobacterium sp. NMX12-1</name>
    <dbReference type="NCBI Taxonomy" id="3166650"/>
    <lineage>
        <taxon>Archaea</taxon>
        <taxon>Methanobacteriati</taxon>
        <taxon>Methanobacteriota</taxon>
        <taxon>Stenosarchaea group</taxon>
        <taxon>Halobacteria</taxon>
        <taxon>Halobacteriales</taxon>
        <taxon>Halobacteriaceae</taxon>
        <taxon>Halobacterium</taxon>
    </lineage>
</organism>
<dbReference type="RefSeq" id="WP_353634425.1">
    <property type="nucleotide sequence ID" value="NZ_CP159204.1"/>
</dbReference>
<protein>
    <submittedName>
        <fullName evidence="1">Uncharacterized protein</fullName>
    </submittedName>
</protein>
<dbReference type="GeneID" id="91110575"/>